<evidence type="ECO:0000313" key="2">
    <source>
        <dbReference type="Proteomes" id="UP001140293"/>
    </source>
</evidence>
<protein>
    <submittedName>
        <fullName evidence="1">Uncharacterized protein</fullName>
    </submittedName>
</protein>
<sequence>MRTLTAPPFGSLEAARDFYFLLMVFLRELKRPGEPVGLHQYLLAQALEHHRPKYTSIECRACDTVYPCRTVLSVALLARFPAPWTPHGLVATLNAVGLLGATIRDETIFWGNGDPGFTLRRNETGAWVGERRDRGDVRPMVVEDDAGMCDLFRGYVRAFPVGLGTAVSAEDIDLVRPGIGPAREWWSGHVALPYLVNRLQDGLTADGPAFGDLPPQFARLTAEDAAAAGQRAAWVIPAGHALHGRPLQAIARCARCNRATLFSKGTEFCLVHFEPYGTKVELPLPAFEKVADYPAAYATMHDHYETCDWRPRYPGGWSERYPKPRRFRGEDG</sequence>
<organism evidence="1 2">
    <name type="scientific">[Mycobacterium] manitobense</name>
    <dbReference type="NCBI Taxonomy" id="190147"/>
    <lineage>
        <taxon>Bacteria</taxon>
        <taxon>Bacillati</taxon>
        <taxon>Actinomycetota</taxon>
        <taxon>Actinomycetes</taxon>
        <taxon>Mycobacteriales</taxon>
        <taxon>Mycobacteriaceae</taxon>
        <taxon>Mycolicibacterium</taxon>
    </lineage>
</organism>
<name>A0A9X2YS67_9MYCO</name>
<dbReference type="AlphaFoldDB" id="A0A9X2YS67"/>
<gene>
    <name evidence="1" type="ORF">H7I41_20945</name>
</gene>
<dbReference type="EMBL" id="JACKSJ010000182">
    <property type="protein sequence ID" value="MCV7172386.1"/>
    <property type="molecule type" value="Genomic_DNA"/>
</dbReference>
<evidence type="ECO:0000313" key="1">
    <source>
        <dbReference type="EMBL" id="MCV7172386.1"/>
    </source>
</evidence>
<reference evidence="1" key="1">
    <citation type="submission" date="2020-07" db="EMBL/GenBank/DDBJ databases">
        <authorList>
            <person name="Pettersson B.M.F."/>
            <person name="Behra P.R.K."/>
            <person name="Ramesh M."/>
            <person name="Das S."/>
            <person name="Dasgupta S."/>
            <person name="Kirsebom L.A."/>
        </authorList>
    </citation>
    <scope>NUCLEOTIDE SEQUENCE</scope>
    <source>
        <strain evidence="1">DSM 44615</strain>
    </source>
</reference>
<reference evidence="1" key="2">
    <citation type="journal article" date="2022" name="BMC Genomics">
        <title>Comparative genome analysis of mycobacteria focusing on tRNA and non-coding RNA.</title>
        <authorList>
            <person name="Behra P.R.K."/>
            <person name="Pettersson B.M.F."/>
            <person name="Ramesh M."/>
            <person name="Das S."/>
            <person name="Dasgupta S."/>
            <person name="Kirsebom L.A."/>
        </authorList>
    </citation>
    <scope>NUCLEOTIDE SEQUENCE</scope>
    <source>
        <strain evidence="1">DSM 44615</strain>
    </source>
</reference>
<dbReference type="Proteomes" id="UP001140293">
    <property type="component" value="Unassembled WGS sequence"/>
</dbReference>
<keyword evidence="2" id="KW-1185">Reference proteome</keyword>
<comment type="caution">
    <text evidence="1">The sequence shown here is derived from an EMBL/GenBank/DDBJ whole genome shotgun (WGS) entry which is preliminary data.</text>
</comment>
<accession>A0A9X2YS67</accession>
<dbReference type="RefSeq" id="WP_264014559.1">
    <property type="nucleotide sequence ID" value="NZ_JACKSJ010000182.1"/>
</dbReference>
<proteinExistence type="predicted"/>